<dbReference type="InterPro" id="IPR004167">
    <property type="entry name" value="PSBD"/>
</dbReference>
<keyword evidence="5 6" id="KW-0012">Acyltransferase</keyword>
<dbReference type="InterPro" id="IPR023213">
    <property type="entry name" value="CAT-like_dom_sf"/>
</dbReference>
<evidence type="ECO:0000256" key="4">
    <source>
        <dbReference type="ARBA" id="ARBA00022823"/>
    </source>
</evidence>
<dbReference type="Gene3D" id="3.30.559.10">
    <property type="entry name" value="Chloramphenicol acetyltransferase-like domain"/>
    <property type="match status" value="1"/>
</dbReference>
<accession>A0A9X4MMP0</accession>
<dbReference type="PROSITE" id="PS51826">
    <property type="entry name" value="PSBD"/>
    <property type="match status" value="1"/>
</dbReference>
<evidence type="ECO:0000256" key="6">
    <source>
        <dbReference type="RuleBase" id="RU003423"/>
    </source>
</evidence>
<comment type="similarity">
    <text evidence="2 6">Belongs to the 2-oxoacid dehydrogenase family.</text>
</comment>
<dbReference type="PROSITE" id="PS50968">
    <property type="entry name" value="BIOTINYL_LIPOYL"/>
    <property type="match status" value="1"/>
</dbReference>
<proteinExistence type="inferred from homology"/>
<comment type="cofactor">
    <cofactor evidence="1 6">
        <name>(R)-lipoate</name>
        <dbReference type="ChEBI" id="CHEBI:83088"/>
    </cofactor>
</comment>
<dbReference type="PANTHER" id="PTHR43178:SF5">
    <property type="entry name" value="LIPOAMIDE ACYLTRANSFERASE COMPONENT OF BRANCHED-CHAIN ALPHA-KETO ACID DEHYDROGENASE COMPLEX, MITOCHONDRIAL"/>
    <property type="match status" value="1"/>
</dbReference>
<keyword evidence="4 6" id="KW-0450">Lipoyl</keyword>
<name>A0A9X4MMP0_STRSU</name>
<dbReference type="GO" id="GO:0016407">
    <property type="term" value="F:acetyltransferase activity"/>
    <property type="evidence" value="ECO:0007669"/>
    <property type="project" value="TreeGrafter"/>
</dbReference>
<dbReference type="InterPro" id="IPR036625">
    <property type="entry name" value="E3-bd_dom_sf"/>
</dbReference>
<dbReference type="Gene3D" id="4.10.320.10">
    <property type="entry name" value="E3-binding domain"/>
    <property type="match status" value="1"/>
</dbReference>
<gene>
    <name evidence="10" type="ORF">NOL15_08400</name>
</gene>
<evidence type="ECO:0000256" key="5">
    <source>
        <dbReference type="ARBA" id="ARBA00023315"/>
    </source>
</evidence>
<dbReference type="Proteomes" id="UP001152879">
    <property type="component" value="Unassembled WGS sequence"/>
</dbReference>
<dbReference type="InterPro" id="IPR050743">
    <property type="entry name" value="2-oxoacid_DH_E2_comp"/>
</dbReference>
<sequence>MAIEIVMPKLGLTMTEGQIDQWLVKKGDSVSSGQAIVEISSEKLTGTVEAPSEGIVLDIVHDVGETVSCKQVIAWLGQPGEKFEPTERNNVESTTETVEKESSQTNDSESNMNSVTRDKDRIFITPLARKIAKERGIDFQTIKGSGGNGRITRRDVENYVPVVEVTPIMEQTVSRGSNPTDFGAGLTGMRKTIANRMMNSLAQSAQVTLHRKADISRLIAFREEAKMNSKWPLETGAISLTTLVVKAVAKALNKHPEVNAWYGAGQYQMVEQVNIGIATALSDGLVVPVIEGVDKLSLSYLGAAIKDSTTAARKGTLETSAYSGSTFTITNLGGQGVEYFTPILNSPEVAILGLGALQTGYFLTKDGQVVEKKELPLSLTFDHQVLDGLPAAEFLATLTEILEDPYQLVF</sequence>
<feature type="domain" description="Peripheral subunit-binding (PSBD)" evidence="9">
    <location>
        <begin position="123"/>
        <end position="160"/>
    </location>
</feature>
<dbReference type="EMBL" id="JANFML010000028">
    <property type="protein sequence ID" value="MDG4512847.1"/>
    <property type="molecule type" value="Genomic_DNA"/>
</dbReference>
<keyword evidence="3 6" id="KW-0808">Transferase</keyword>
<dbReference type="EC" id="2.3.1.-" evidence="6"/>
<dbReference type="SUPFAM" id="SSF47005">
    <property type="entry name" value="Peripheral subunit-binding domain of 2-oxo acid dehydrogenase complex"/>
    <property type="match status" value="1"/>
</dbReference>
<dbReference type="AlphaFoldDB" id="A0A9X4MMP0"/>
<dbReference type="InterPro" id="IPR001078">
    <property type="entry name" value="2-oxoacid_DH_actylTfrase"/>
</dbReference>
<evidence type="ECO:0000256" key="2">
    <source>
        <dbReference type="ARBA" id="ARBA00007317"/>
    </source>
</evidence>
<evidence type="ECO:0000256" key="3">
    <source>
        <dbReference type="ARBA" id="ARBA00022679"/>
    </source>
</evidence>
<comment type="caution">
    <text evidence="10">The sequence shown here is derived from an EMBL/GenBank/DDBJ whole genome shotgun (WGS) entry which is preliminary data.</text>
</comment>
<evidence type="ECO:0000259" key="8">
    <source>
        <dbReference type="PROSITE" id="PS50968"/>
    </source>
</evidence>
<dbReference type="GO" id="GO:0031405">
    <property type="term" value="F:lipoic acid binding"/>
    <property type="evidence" value="ECO:0007669"/>
    <property type="project" value="TreeGrafter"/>
</dbReference>
<evidence type="ECO:0000256" key="7">
    <source>
        <dbReference type="SAM" id="MobiDB-lite"/>
    </source>
</evidence>
<dbReference type="InterPro" id="IPR011053">
    <property type="entry name" value="Single_hybrid_motif"/>
</dbReference>
<feature type="domain" description="Lipoyl-binding" evidence="8">
    <location>
        <begin position="2"/>
        <end position="77"/>
    </location>
</feature>
<dbReference type="CDD" id="cd06849">
    <property type="entry name" value="lipoyl_domain"/>
    <property type="match status" value="1"/>
</dbReference>
<dbReference type="PANTHER" id="PTHR43178">
    <property type="entry name" value="DIHYDROLIPOAMIDE ACETYLTRANSFERASE COMPONENT OF PYRUVATE DEHYDROGENASE COMPLEX"/>
    <property type="match status" value="1"/>
</dbReference>
<dbReference type="SUPFAM" id="SSF52777">
    <property type="entry name" value="CoA-dependent acyltransferases"/>
    <property type="match status" value="1"/>
</dbReference>
<dbReference type="Pfam" id="PF00198">
    <property type="entry name" value="2-oxoacid_dh"/>
    <property type="match status" value="1"/>
</dbReference>
<reference evidence="10" key="1">
    <citation type="submission" date="2022-07" db="EMBL/GenBank/DDBJ databases">
        <title>Whole Genome Sequencing of Streptococcus suis.</title>
        <authorList>
            <person name="Dai X."/>
            <person name="Huang J."/>
            <person name="Wang L."/>
        </authorList>
    </citation>
    <scope>NUCLEOTIDE SEQUENCE</scope>
    <source>
        <strain evidence="10">SFB2</strain>
    </source>
</reference>
<dbReference type="Pfam" id="PF00364">
    <property type="entry name" value="Biotin_lipoyl"/>
    <property type="match status" value="1"/>
</dbReference>
<protein>
    <recommendedName>
        <fullName evidence="6">Dihydrolipoamide acetyltransferase component of pyruvate dehydrogenase complex</fullName>
        <ecNumber evidence="6">2.3.1.-</ecNumber>
    </recommendedName>
</protein>
<dbReference type="SUPFAM" id="SSF51230">
    <property type="entry name" value="Single hybrid motif"/>
    <property type="match status" value="1"/>
</dbReference>
<dbReference type="GO" id="GO:0005737">
    <property type="term" value="C:cytoplasm"/>
    <property type="evidence" value="ECO:0007669"/>
    <property type="project" value="TreeGrafter"/>
</dbReference>
<evidence type="ECO:0000313" key="10">
    <source>
        <dbReference type="EMBL" id="MDG4512847.1"/>
    </source>
</evidence>
<organism evidence="10 11">
    <name type="scientific">Streptococcus suis</name>
    <dbReference type="NCBI Taxonomy" id="1307"/>
    <lineage>
        <taxon>Bacteria</taxon>
        <taxon>Bacillati</taxon>
        <taxon>Bacillota</taxon>
        <taxon>Bacilli</taxon>
        <taxon>Lactobacillales</taxon>
        <taxon>Streptococcaceae</taxon>
        <taxon>Streptococcus</taxon>
    </lineage>
</organism>
<dbReference type="Pfam" id="PF02817">
    <property type="entry name" value="E3_binding"/>
    <property type="match status" value="1"/>
</dbReference>
<evidence type="ECO:0000313" key="11">
    <source>
        <dbReference type="Proteomes" id="UP001152879"/>
    </source>
</evidence>
<feature type="region of interest" description="Disordered" evidence="7">
    <location>
        <begin position="82"/>
        <end position="114"/>
    </location>
</feature>
<evidence type="ECO:0000256" key="1">
    <source>
        <dbReference type="ARBA" id="ARBA00001938"/>
    </source>
</evidence>
<dbReference type="Gene3D" id="2.40.50.100">
    <property type="match status" value="1"/>
</dbReference>
<dbReference type="InterPro" id="IPR000089">
    <property type="entry name" value="Biotin_lipoyl"/>
</dbReference>
<evidence type="ECO:0000259" key="9">
    <source>
        <dbReference type="PROSITE" id="PS51826"/>
    </source>
</evidence>